<comment type="caution">
    <text evidence="4">The sequence shown here is derived from an EMBL/GenBank/DDBJ whole genome shotgun (WGS) entry which is preliminary data.</text>
</comment>
<dbReference type="InterPro" id="IPR012677">
    <property type="entry name" value="Nucleotide-bd_a/b_plait_sf"/>
</dbReference>
<gene>
    <name evidence="4" type="ORF">AB675_1256</name>
</gene>
<dbReference type="PROSITE" id="PS50102">
    <property type="entry name" value="RRM"/>
    <property type="match status" value="1"/>
</dbReference>
<dbReference type="RefSeq" id="XP_017995640.1">
    <property type="nucleotide sequence ID" value="XM_018141132.1"/>
</dbReference>
<dbReference type="STRING" id="1664694.A0A0N1GYB5"/>
<dbReference type="Proteomes" id="UP000038010">
    <property type="component" value="Unassembled WGS sequence"/>
</dbReference>
<evidence type="ECO:0000313" key="4">
    <source>
        <dbReference type="EMBL" id="KPI35677.1"/>
    </source>
</evidence>
<evidence type="ECO:0000313" key="5">
    <source>
        <dbReference type="Proteomes" id="UP000038010"/>
    </source>
</evidence>
<feature type="region of interest" description="Disordered" evidence="2">
    <location>
        <begin position="576"/>
        <end position="636"/>
    </location>
</feature>
<dbReference type="EMBL" id="LFJN01000037">
    <property type="protein sequence ID" value="KPI35677.1"/>
    <property type="molecule type" value="Genomic_DNA"/>
</dbReference>
<protein>
    <recommendedName>
        <fullName evidence="3">RRM domain-containing protein</fullName>
    </recommendedName>
</protein>
<dbReference type="VEuPathDB" id="FungiDB:AB675_1256"/>
<dbReference type="SMART" id="SM00360">
    <property type="entry name" value="RRM"/>
    <property type="match status" value="1"/>
</dbReference>
<keyword evidence="1" id="KW-0694">RNA-binding</keyword>
<dbReference type="CDD" id="cd00590">
    <property type="entry name" value="RRM_SF"/>
    <property type="match status" value="1"/>
</dbReference>
<name>A0A0N1GYB5_9EURO</name>
<organism evidence="4 5">
    <name type="scientific">Cyphellophora attinorum</name>
    <dbReference type="NCBI Taxonomy" id="1664694"/>
    <lineage>
        <taxon>Eukaryota</taxon>
        <taxon>Fungi</taxon>
        <taxon>Dikarya</taxon>
        <taxon>Ascomycota</taxon>
        <taxon>Pezizomycotina</taxon>
        <taxon>Eurotiomycetes</taxon>
        <taxon>Chaetothyriomycetidae</taxon>
        <taxon>Chaetothyriales</taxon>
        <taxon>Cyphellophoraceae</taxon>
        <taxon>Cyphellophora</taxon>
    </lineage>
</organism>
<dbReference type="SUPFAM" id="SSF54928">
    <property type="entry name" value="RNA-binding domain, RBD"/>
    <property type="match status" value="1"/>
</dbReference>
<dbReference type="InterPro" id="IPR035979">
    <property type="entry name" value="RBD_domain_sf"/>
</dbReference>
<feature type="compositionally biased region" description="Low complexity" evidence="2">
    <location>
        <begin position="395"/>
        <end position="404"/>
    </location>
</feature>
<accession>A0A0N1GYB5</accession>
<feature type="region of interest" description="Disordered" evidence="2">
    <location>
        <begin position="371"/>
        <end position="415"/>
    </location>
</feature>
<dbReference type="InterPro" id="IPR000504">
    <property type="entry name" value="RRM_dom"/>
</dbReference>
<dbReference type="Pfam" id="PF00076">
    <property type="entry name" value="RRM_1"/>
    <property type="match status" value="1"/>
</dbReference>
<reference evidence="4 5" key="1">
    <citation type="submission" date="2015-06" db="EMBL/GenBank/DDBJ databases">
        <title>Draft genome of the ant-associated black yeast Phialophora attae CBS 131958.</title>
        <authorList>
            <person name="Moreno L.F."/>
            <person name="Stielow B.J."/>
            <person name="de Hoog S."/>
            <person name="Vicente V.A."/>
            <person name="Weiss V.A."/>
            <person name="de Vries M."/>
            <person name="Cruz L.M."/>
            <person name="Souza E.M."/>
        </authorList>
    </citation>
    <scope>NUCLEOTIDE SEQUENCE [LARGE SCALE GENOMIC DNA]</scope>
    <source>
        <strain evidence="4 5">CBS 131958</strain>
    </source>
</reference>
<feature type="region of interest" description="Disordered" evidence="2">
    <location>
        <begin position="950"/>
        <end position="975"/>
    </location>
</feature>
<feature type="compositionally biased region" description="Low complexity" evidence="2">
    <location>
        <begin position="133"/>
        <end position="149"/>
    </location>
</feature>
<evidence type="ECO:0000256" key="2">
    <source>
        <dbReference type="SAM" id="MobiDB-lite"/>
    </source>
</evidence>
<dbReference type="GeneID" id="28733012"/>
<feature type="compositionally biased region" description="Basic and acidic residues" evidence="2">
    <location>
        <begin position="608"/>
        <end position="619"/>
    </location>
</feature>
<dbReference type="Gene3D" id="3.30.70.330">
    <property type="match status" value="1"/>
</dbReference>
<feature type="region of interest" description="Disordered" evidence="2">
    <location>
        <begin position="756"/>
        <end position="782"/>
    </location>
</feature>
<feature type="domain" description="RRM" evidence="3">
    <location>
        <begin position="808"/>
        <end position="881"/>
    </location>
</feature>
<dbReference type="AlphaFoldDB" id="A0A0N1GYB5"/>
<feature type="compositionally biased region" description="Polar residues" evidence="2">
    <location>
        <begin position="155"/>
        <end position="170"/>
    </location>
</feature>
<feature type="compositionally biased region" description="Polar residues" evidence="2">
    <location>
        <begin position="82"/>
        <end position="95"/>
    </location>
</feature>
<keyword evidence="5" id="KW-1185">Reference proteome</keyword>
<feature type="region of interest" description="Disordered" evidence="2">
    <location>
        <begin position="1"/>
        <end position="170"/>
    </location>
</feature>
<feature type="compositionally biased region" description="Acidic residues" evidence="2">
    <location>
        <begin position="69"/>
        <end position="78"/>
    </location>
</feature>
<evidence type="ECO:0000259" key="3">
    <source>
        <dbReference type="PROSITE" id="PS50102"/>
    </source>
</evidence>
<evidence type="ECO:0000256" key="1">
    <source>
        <dbReference type="PROSITE-ProRule" id="PRU00176"/>
    </source>
</evidence>
<dbReference type="GO" id="GO:0003723">
    <property type="term" value="F:RNA binding"/>
    <property type="evidence" value="ECO:0007669"/>
    <property type="project" value="UniProtKB-UniRule"/>
</dbReference>
<feature type="compositionally biased region" description="Basic and acidic residues" evidence="2">
    <location>
        <begin position="52"/>
        <end position="68"/>
    </location>
</feature>
<feature type="compositionally biased region" description="Polar residues" evidence="2">
    <location>
        <begin position="963"/>
        <end position="972"/>
    </location>
</feature>
<proteinExistence type="predicted"/>
<sequence length="1128" mass="121280">MAFSGNLAPVFGVTSSPYQKASGKAASDDEEEDDEVVFLGEKSAPTTTKPLTKVELEYRRVLRRRDSDDSSDSDLDTENEGRGTTNVSRNFSGTHVQRFLKDGEADLSNPKDSPESARAKVAPAQKHSRSFQSSSKSSAKTPTSKTPAALGALRSVTSKGKSRPSNASPMQFKAISNQFKAISNMASRINDHTTGSTGSASKGMGGTASMSTPIAHIDPSKSTTSTSNHTDGVDDGLDVEMIDEPVPAILPSPTRTSAPPTLEQLILEIDEAEKDAPWRQKLDRSMQISTAHSTGTRKAGVTKSLANNATLNARPSATGQAMSNTELNAIHADRARLIEDYAKARHNYVEGESLEQDRQDNTAPMQMQDMQGQASLGRGPPRKRTAAAMSDFHTASAKPAAPSHPSKKPKTGVIPTNITPGNWAMDMTLELCGEDQHTKLEWLKQMVPEKLQDKACVWLGAIMYIDGLRGAATALPERGSHQWKKHTQTALRDLILQDSSWVPPSDARHGLLIPYLRHLRAQQLHNTSSHSALSEAAAGARAQVQPVVLAGEDHSDQDDSEDDFLASLQVRAELARSAGLDPQTPLQAVGAGGEPRKVDSIKNPLMDQVRRDQDTEASRRRTRTGMLTSDADDDFGLDDSAANTSAGNSVQAGLAKGLSVEQDSVTATRVFDEDSATHYSIMAAASPEDGSADVQAVIDTQNKILELIKATSSSQVAGHHHTAGSAVAIAEQNATYYSVRADPAANAETDQFGTIQPLSSLPRKDESAPAGNAGENSLTRETLGSDIASYESERWMHPHDDVAAEEGRRLRVGNLHYGICTWDLEQLFEAYDVQLINLRTDKLGDHAFVDLSSAEQARHAASKLSGNFVCGGRVTVEVTCVPMKVKGVATAMQNTTTSNIPSLRDGFCGPCAPSTSAVTPVSRNDDLAAGGPGNCMKDIDQEETERVFGSREKTAASDPRTVVQAQTPSRPSAGNVRVEAAAASKVDANLTSLFATSSKAVPFRFNFCREPLRAETGKQHDDSTGPVMMPNRKGEVAQDAIASSADVPVVPARAPEVWNAIADSDADESVRRYDMAKGELVAFIQSHKDGEIDYNDDNALFLTSRMFLHRFEDRLVRAEKAWALKGNR</sequence>